<keyword evidence="1" id="KW-0472">Membrane</keyword>
<feature type="transmembrane region" description="Helical" evidence="1">
    <location>
        <begin position="7"/>
        <end position="23"/>
    </location>
</feature>
<keyword evidence="1" id="KW-0812">Transmembrane</keyword>
<dbReference type="EMBL" id="MCGE01000013">
    <property type="protein sequence ID" value="ORZ15018.1"/>
    <property type="molecule type" value="Genomic_DNA"/>
</dbReference>
<dbReference type="AlphaFoldDB" id="A0A1X2IEL9"/>
<evidence type="ECO:0000313" key="3">
    <source>
        <dbReference type="Proteomes" id="UP000193560"/>
    </source>
</evidence>
<organism evidence="2 3">
    <name type="scientific">Absidia repens</name>
    <dbReference type="NCBI Taxonomy" id="90262"/>
    <lineage>
        <taxon>Eukaryota</taxon>
        <taxon>Fungi</taxon>
        <taxon>Fungi incertae sedis</taxon>
        <taxon>Mucoromycota</taxon>
        <taxon>Mucoromycotina</taxon>
        <taxon>Mucoromycetes</taxon>
        <taxon>Mucorales</taxon>
        <taxon>Cunninghamellaceae</taxon>
        <taxon>Absidia</taxon>
    </lineage>
</organism>
<reference evidence="2 3" key="1">
    <citation type="submission" date="2016-07" db="EMBL/GenBank/DDBJ databases">
        <title>Pervasive Adenine N6-methylation of Active Genes in Fungi.</title>
        <authorList>
            <consortium name="DOE Joint Genome Institute"/>
            <person name="Mondo S.J."/>
            <person name="Dannebaum R.O."/>
            <person name="Kuo R.C."/>
            <person name="Labutti K."/>
            <person name="Haridas S."/>
            <person name="Kuo A."/>
            <person name="Salamov A."/>
            <person name="Ahrendt S.R."/>
            <person name="Lipzen A."/>
            <person name="Sullivan W."/>
            <person name="Andreopoulos W.B."/>
            <person name="Clum A."/>
            <person name="Lindquist E."/>
            <person name="Daum C."/>
            <person name="Ramamoorthy G.K."/>
            <person name="Gryganskyi A."/>
            <person name="Culley D."/>
            <person name="Magnuson J.K."/>
            <person name="James T.Y."/>
            <person name="O'Malley M.A."/>
            <person name="Stajich J.E."/>
            <person name="Spatafora J.W."/>
            <person name="Visel A."/>
            <person name="Grigoriev I.V."/>
        </authorList>
    </citation>
    <scope>NUCLEOTIDE SEQUENCE [LARGE SCALE GENOMIC DNA]</scope>
    <source>
        <strain evidence="2 3">NRRL 1336</strain>
    </source>
</reference>
<comment type="caution">
    <text evidence="2">The sequence shown here is derived from an EMBL/GenBank/DDBJ whole genome shotgun (WGS) entry which is preliminary data.</text>
</comment>
<keyword evidence="3" id="KW-1185">Reference proteome</keyword>
<name>A0A1X2IEL9_9FUNG</name>
<gene>
    <name evidence="2" type="ORF">BCR42DRAFT_45868</name>
</gene>
<evidence type="ECO:0000256" key="1">
    <source>
        <dbReference type="SAM" id="Phobius"/>
    </source>
</evidence>
<keyword evidence="1" id="KW-1133">Transmembrane helix</keyword>
<evidence type="ECO:0000313" key="2">
    <source>
        <dbReference type="EMBL" id="ORZ15018.1"/>
    </source>
</evidence>
<sequence>MILSLSLSLYIYIYIYIYIYSLPQSRSSVPMLMIPLVIALKEILFVSLFLSSSSLLTYTSAFMLKRHLMGNQHTVS</sequence>
<proteinExistence type="predicted"/>
<feature type="transmembrane region" description="Helical" evidence="1">
    <location>
        <begin position="43"/>
        <end position="64"/>
    </location>
</feature>
<dbReference type="Proteomes" id="UP000193560">
    <property type="component" value="Unassembled WGS sequence"/>
</dbReference>
<protein>
    <submittedName>
        <fullName evidence="2">Uncharacterized protein</fullName>
    </submittedName>
</protein>
<accession>A0A1X2IEL9</accession>